<keyword evidence="3" id="KW-1185">Reference proteome</keyword>
<dbReference type="EMBL" id="CAKP01000047">
    <property type="protein sequence ID" value="CCJ33044.1"/>
    <property type="molecule type" value="Genomic_DNA"/>
</dbReference>
<keyword evidence="1" id="KW-0472">Membrane</keyword>
<reference evidence="2 3" key="1">
    <citation type="journal article" date="2011" name="J. Bacteriol.">
        <title>Draft genome sequence of Caloramator australicus strain RC3T, a thermoanaerobe from the Great Artesian Basin of Australia.</title>
        <authorList>
            <person name="Ogg C.D."/>
            <person name="Patel B.K.C."/>
        </authorList>
    </citation>
    <scope>NUCLEOTIDE SEQUENCE [LARGE SCALE GENOMIC DNA]</scope>
    <source>
        <strain evidence="2 3">RC3</strain>
    </source>
</reference>
<dbReference type="Proteomes" id="UP000007652">
    <property type="component" value="Unassembled WGS sequence"/>
</dbReference>
<dbReference type="STRING" id="857293.CAAU_0960"/>
<dbReference type="AlphaFoldDB" id="I7K658"/>
<comment type="caution">
    <text evidence="2">The sequence shown here is derived from an EMBL/GenBank/DDBJ whole genome shotgun (WGS) entry which is preliminary data.</text>
</comment>
<keyword evidence="1" id="KW-0812">Transmembrane</keyword>
<evidence type="ECO:0000313" key="3">
    <source>
        <dbReference type="Proteomes" id="UP000007652"/>
    </source>
</evidence>
<keyword evidence="1" id="KW-1133">Transmembrane helix</keyword>
<sequence length="277" mass="31055">MKSIGTISSAIGFIFLGAWMIIKRIDANLGMTMLKFWPLLFVILGLELIFFSLRKREERMSLNLLIVLVILIYIAVNGFYSYSLNFSSKIVNFDSFQLKPFNSLDSKAINFNSSLETVENNVLIKADNLKVNIIETNEKKIEVEGKVYFPKGSFYNKFEPTLESSEGWTKIEFFNNEIKGVELTVYVPKIVNLEVVSNNLKFSSSANITKVKIDSQNADVNISKAKILSLNGQNVNLNAKDISNTVEVWGVNGNANINGELKNLTKQQQKSPTSVSG</sequence>
<feature type="transmembrane region" description="Helical" evidence="1">
    <location>
        <begin position="34"/>
        <end position="54"/>
    </location>
</feature>
<protein>
    <recommendedName>
        <fullName evidence="4">DUF5668 domain-containing protein</fullName>
    </recommendedName>
</protein>
<evidence type="ECO:0000256" key="1">
    <source>
        <dbReference type="SAM" id="Phobius"/>
    </source>
</evidence>
<evidence type="ECO:0008006" key="4">
    <source>
        <dbReference type="Google" id="ProtNLM"/>
    </source>
</evidence>
<evidence type="ECO:0000313" key="2">
    <source>
        <dbReference type="EMBL" id="CCJ33044.1"/>
    </source>
</evidence>
<name>I7K658_9CLOT</name>
<dbReference type="eggNOG" id="ENOG50349YU">
    <property type="taxonomic scope" value="Bacteria"/>
</dbReference>
<feature type="transmembrane region" description="Helical" evidence="1">
    <location>
        <begin position="60"/>
        <end position="80"/>
    </location>
</feature>
<proteinExistence type="predicted"/>
<dbReference type="OrthoDB" id="1890104at2"/>
<gene>
    <name evidence="2" type="ORF">CAAU_0960</name>
</gene>
<organism evidence="2 3">
    <name type="scientific">Caloramator australicus RC3</name>
    <dbReference type="NCBI Taxonomy" id="857293"/>
    <lineage>
        <taxon>Bacteria</taxon>
        <taxon>Bacillati</taxon>
        <taxon>Bacillota</taxon>
        <taxon>Clostridia</taxon>
        <taxon>Eubacteriales</taxon>
        <taxon>Clostridiaceae</taxon>
        <taxon>Caloramator</taxon>
    </lineage>
</organism>
<feature type="transmembrane region" description="Helical" evidence="1">
    <location>
        <begin position="6"/>
        <end position="22"/>
    </location>
</feature>
<accession>I7K658</accession>
<dbReference type="RefSeq" id="WP_008908318.1">
    <property type="nucleotide sequence ID" value="NZ_CAKP01000047.1"/>
</dbReference>